<dbReference type="EMBL" id="UINC01006057">
    <property type="protein sequence ID" value="SVA25199.1"/>
    <property type="molecule type" value="Genomic_DNA"/>
</dbReference>
<dbReference type="PANTHER" id="PTHR43201:SF8">
    <property type="entry name" value="ACYL-COA SYNTHETASE FAMILY MEMBER 3"/>
    <property type="match status" value="1"/>
</dbReference>
<feature type="domain" description="AMP-dependent synthetase/ligase" evidence="3">
    <location>
        <begin position="32"/>
        <end position="360"/>
    </location>
</feature>
<sequence>MQEIKNNLYNAFDNVLSKDLEKTLLVLENGLKVSRESMIMQSARIANTLKSLNAKPGDRISIQTEKVADSIALYLACLRGGFVYHPLNPAYTSSEVSYFFEDADPAIIICDPKNEKIYKTLFGLPKKIPILTLSHQDKGSLISRSKSQSTEYRTHACATDTLAALVYSSGTTGKPKGIMLSHNNLVSNTETLIKTWKLSETDCLIHALPIFHVHGLFVAINSSLLTGGSMIFLPHFDPKTVIDCIPHATLMMGVPTYYTRLLNTGQLSRSKCKNMRLFISGSAPLSINTFNDFRQATNHEIVERYGMTETLMNTSNPVDGRRKSGSVGLPLQGTSIRISNPINEVGELEIKGPNLCMGYWRKEKDTKQSLTADGFFKTGDQAREDADGYITIVGRKTDLIITGGLNVYPVEVEKVINDIKGVVECTIVGIPDDDFGEAVTAIVVRKDDSQLNENEIIELAKQKLASYKVPKAVFFVSTLPRNTMGKIQKNIIKQQFIK</sequence>
<dbReference type="FunFam" id="3.30.300.30:FF:000008">
    <property type="entry name" value="2,3-dihydroxybenzoate-AMP ligase"/>
    <property type="match status" value="1"/>
</dbReference>
<evidence type="ECO:0000259" key="3">
    <source>
        <dbReference type="Pfam" id="PF00501"/>
    </source>
</evidence>
<comment type="similarity">
    <text evidence="1">Belongs to the ATP-dependent AMP-binding enzyme family.</text>
</comment>
<dbReference type="Gene3D" id="3.30.300.30">
    <property type="match status" value="1"/>
</dbReference>
<feature type="domain" description="AMP-binding enzyme C-terminal" evidence="4">
    <location>
        <begin position="411"/>
        <end position="486"/>
    </location>
</feature>
<dbReference type="CDD" id="cd05941">
    <property type="entry name" value="MCS"/>
    <property type="match status" value="1"/>
</dbReference>
<dbReference type="GO" id="GO:0031956">
    <property type="term" value="F:medium-chain fatty acid-CoA ligase activity"/>
    <property type="evidence" value="ECO:0007669"/>
    <property type="project" value="TreeGrafter"/>
</dbReference>
<dbReference type="Pfam" id="PF00501">
    <property type="entry name" value="AMP-binding"/>
    <property type="match status" value="1"/>
</dbReference>
<evidence type="ECO:0008006" key="6">
    <source>
        <dbReference type="Google" id="ProtNLM"/>
    </source>
</evidence>
<proteinExistence type="inferred from homology"/>
<dbReference type="SUPFAM" id="SSF56801">
    <property type="entry name" value="Acetyl-CoA synthetase-like"/>
    <property type="match status" value="1"/>
</dbReference>
<dbReference type="InterPro" id="IPR025110">
    <property type="entry name" value="AMP-bd_C"/>
</dbReference>
<dbReference type="AlphaFoldDB" id="A0A381UAM0"/>
<dbReference type="Pfam" id="PF13193">
    <property type="entry name" value="AMP-binding_C"/>
    <property type="match status" value="1"/>
</dbReference>
<dbReference type="PANTHER" id="PTHR43201">
    <property type="entry name" value="ACYL-COA SYNTHETASE"/>
    <property type="match status" value="1"/>
</dbReference>
<protein>
    <recommendedName>
        <fullName evidence="6">Malonyl-CoA synthase</fullName>
    </recommendedName>
</protein>
<evidence type="ECO:0000313" key="5">
    <source>
        <dbReference type="EMBL" id="SVA25199.1"/>
    </source>
</evidence>
<reference evidence="5" key="1">
    <citation type="submission" date="2018-05" db="EMBL/GenBank/DDBJ databases">
        <authorList>
            <person name="Lanie J.A."/>
            <person name="Ng W.-L."/>
            <person name="Kazmierczak K.M."/>
            <person name="Andrzejewski T.M."/>
            <person name="Davidsen T.M."/>
            <person name="Wayne K.J."/>
            <person name="Tettelin H."/>
            <person name="Glass J.I."/>
            <person name="Rusch D."/>
            <person name="Podicherti R."/>
            <person name="Tsui H.-C.T."/>
            <person name="Winkler M.E."/>
        </authorList>
    </citation>
    <scope>NUCLEOTIDE SEQUENCE</scope>
</reference>
<dbReference type="GO" id="GO:0006631">
    <property type="term" value="P:fatty acid metabolic process"/>
    <property type="evidence" value="ECO:0007669"/>
    <property type="project" value="TreeGrafter"/>
</dbReference>
<dbReference type="InterPro" id="IPR042099">
    <property type="entry name" value="ANL_N_sf"/>
</dbReference>
<accession>A0A381UAM0</accession>
<dbReference type="InterPro" id="IPR020845">
    <property type="entry name" value="AMP-binding_CS"/>
</dbReference>
<dbReference type="PROSITE" id="PS00455">
    <property type="entry name" value="AMP_BINDING"/>
    <property type="match status" value="1"/>
</dbReference>
<evidence type="ECO:0000259" key="4">
    <source>
        <dbReference type="Pfam" id="PF13193"/>
    </source>
</evidence>
<gene>
    <name evidence="5" type="ORF">METZ01_LOCUS78053</name>
</gene>
<dbReference type="Gene3D" id="3.40.50.12780">
    <property type="entry name" value="N-terminal domain of ligase-like"/>
    <property type="match status" value="1"/>
</dbReference>
<dbReference type="InterPro" id="IPR000873">
    <property type="entry name" value="AMP-dep_synth/lig_dom"/>
</dbReference>
<keyword evidence="2" id="KW-0436">Ligase</keyword>
<name>A0A381UAM0_9ZZZZ</name>
<organism evidence="5">
    <name type="scientific">marine metagenome</name>
    <dbReference type="NCBI Taxonomy" id="408172"/>
    <lineage>
        <taxon>unclassified sequences</taxon>
        <taxon>metagenomes</taxon>
        <taxon>ecological metagenomes</taxon>
    </lineage>
</organism>
<evidence type="ECO:0000256" key="2">
    <source>
        <dbReference type="ARBA" id="ARBA00022598"/>
    </source>
</evidence>
<dbReference type="InterPro" id="IPR045851">
    <property type="entry name" value="AMP-bd_C_sf"/>
</dbReference>
<dbReference type="NCBIfam" id="NF005702">
    <property type="entry name" value="PRK07514.1"/>
    <property type="match status" value="1"/>
</dbReference>
<evidence type="ECO:0000256" key="1">
    <source>
        <dbReference type="ARBA" id="ARBA00006432"/>
    </source>
</evidence>